<reference evidence="1" key="1">
    <citation type="journal article" date="2020" name="Nature">
        <title>Giant virus diversity and host interactions through global metagenomics.</title>
        <authorList>
            <person name="Schulz F."/>
            <person name="Roux S."/>
            <person name="Paez-Espino D."/>
            <person name="Jungbluth S."/>
            <person name="Walsh D.A."/>
            <person name="Denef V.J."/>
            <person name="McMahon K.D."/>
            <person name="Konstantinidis K.T."/>
            <person name="Eloe-Fadrosh E.A."/>
            <person name="Kyrpides N.C."/>
            <person name="Woyke T."/>
        </authorList>
    </citation>
    <scope>NUCLEOTIDE SEQUENCE</scope>
    <source>
        <strain evidence="1">GVMAG-S-1101165-84</strain>
    </source>
</reference>
<evidence type="ECO:0008006" key="2">
    <source>
        <dbReference type="Google" id="ProtNLM"/>
    </source>
</evidence>
<dbReference type="InterPro" id="IPR029044">
    <property type="entry name" value="Nucleotide-diphossugar_trans"/>
</dbReference>
<proteinExistence type="predicted"/>
<evidence type="ECO:0000313" key="1">
    <source>
        <dbReference type="EMBL" id="QHU11289.1"/>
    </source>
</evidence>
<dbReference type="SUPFAM" id="SSF53448">
    <property type="entry name" value="Nucleotide-diphospho-sugar transferases"/>
    <property type="match status" value="1"/>
</dbReference>
<name>A0A6C0K0R1_9ZZZZ</name>
<dbReference type="EMBL" id="MN740781">
    <property type="protein sequence ID" value="QHU11289.1"/>
    <property type="molecule type" value="Genomic_DNA"/>
</dbReference>
<dbReference type="AlphaFoldDB" id="A0A6C0K0R1"/>
<sequence>MPTFHILIATIGRPSLNRQLESLCKQLTAEDCLTVVFDGTTRKNTDALDKFVCPVHVFEEPVALGFWGHGIRNKYASLLEPRDFVMHGDDDDIYVEGALDLLRQSCVNSSALYIAKMIMENGRIMRPMQPAITLGDIGTPCGVVPYELNKQGTWGNYCGGDFGFYNSIRVHAPSIQFLEYPIYYVRP</sequence>
<accession>A0A6C0K0R1</accession>
<protein>
    <recommendedName>
        <fullName evidence="2">Glycosyltransferase 2-like domain-containing protein</fullName>
    </recommendedName>
</protein>
<organism evidence="1">
    <name type="scientific">viral metagenome</name>
    <dbReference type="NCBI Taxonomy" id="1070528"/>
    <lineage>
        <taxon>unclassified sequences</taxon>
        <taxon>metagenomes</taxon>
        <taxon>organismal metagenomes</taxon>
    </lineage>
</organism>